<dbReference type="EMBL" id="PKGS01000005">
    <property type="protein sequence ID" value="PKZ15737.1"/>
    <property type="molecule type" value="Genomic_DNA"/>
</dbReference>
<keyword evidence="2" id="KW-0812">Transmembrane</keyword>
<evidence type="ECO:0000256" key="2">
    <source>
        <dbReference type="SAM" id="Phobius"/>
    </source>
</evidence>
<name>A0A2I1M6L4_9FIRM</name>
<keyword evidence="6" id="KW-1185">Reference proteome</keyword>
<proteinExistence type="predicted"/>
<evidence type="ECO:0000313" key="5">
    <source>
        <dbReference type="EMBL" id="PKZ15737.1"/>
    </source>
</evidence>
<feature type="chain" id="PRO_5014144638" evidence="3">
    <location>
        <begin position="26"/>
        <end position="305"/>
    </location>
</feature>
<evidence type="ECO:0000256" key="1">
    <source>
        <dbReference type="SAM" id="MobiDB-lite"/>
    </source>
</evidence>
<feature type="region of interest" description="Disordered" evidence="1">
    <location>
        <begin position="286"/>
        <end position="305"/>
    </location>
</feature>
<dbReference type="RefSeq" id="WP_101540559.1">
    <property type="nucleotide sequence ID" value="NZ_PKGS01000005.1"/>
</dbReference>
<accession>A0A2I1M6L4</accession>
<dbReference type="AlphaFoldDB" id="A0A2I1M6L4"/>
<dbReference type="Pfam" id="PF14283">
    <property type="entry name" value="CD1107-like"/>
    <property type="match status" value="1"/>
</dbReference>
<keyword evidence="3" id="KW-0732">Signal</keyword>
<keyword evidence="2" id="KW-1133">Transmembrane helix</keyword>
<feature type="region of interest" description="Disordered" evidence="1">
    <location>
        <begin position="111"/>
        <end position="145"/>
    </location>
</feature>
<organism evidence="5 6">
    <name type="scientific">Anaerococcus octavius</name>
    <dbReference type="NCBI Taxonomy" id="54007"/>
    <lineage>
        <taxon>Bacteria</taxon>
        <taxon>Bacillati</taxon>
        <taxon>Bacillota</taxon>
        <taxon>Tissierellia</taxon>
        <taxon>Tissierellales</taxon>
        <taxon>Peptoniphilaceae</taxon>
        <taxon>Anaerococcus</taxon>
    </lineage>
</organism>
<evidence type="ECO:0000256" key="3">
    <source>
        <dbReference type="SAM" id="SignalP"/>
    </source>
</evidence>
<dbReference type="InterPro" id="IPR025376">
    <property type="entry name" value="CD1107-like_dom"/>
</dbReference>
<dbReference type="Proteomes" id="UP000234335">
    <property type="component" value="Unassembled WGS sequence"/>
</dbReference>
<evidence type="ECO:0000313" key="6">
    <source>
        <dbReference type="Proteomes" id="UP000234335"/>
    </source>
</evidence>
<keyword evidence="2" id="KW-0472">Membrane</keyword>
<feature type="domain" description="Mobile element protein CD1107-like" evidence="4">
    <location>
        <begin position="149"/>
        <end position="206"/>
    </location>
</feature>
<gene>
    <name evidence="5" type="ORF">CYJ34_06860</name>
</gene>
<feature type="compositionally biased region" description="Basic and acidic residues" evidence="1">
    <location>
        <begin position="72"/>
        <end position="82"/>
    </location>
</feature>
<feature type="compositionally biased region" description="Polar residues" evidence="1">
    <location>
        <begin position="131"/>
        <end position="145"/>
    </location>
</feature>
<protein>
    <submittedName>
        <fullName evidence="5">Bacteriocin</fullName>
    </submittedName>
</protein>
<reference evidence="5 6" key="1">
    <citation type="submission" date="2017-12" db="EMBL/GenBank/DDBJ databases">
        <title>Phylogenetic diversity of female urinary microbiome.</title>
        <authorList>
            <person name="Thomas-White K."/>
            <person name="Wolfe A.J."/>
        </authorList>
    </citation>
    <scope>NUCLEOTIDE SEQUENCE [LARGE SCALE GENOMIC DNA]</scope>
    <source>
        <strain evidence="5 6">UMB0119</strain>
    </source>
</reference>
<evidence type="ECO:0000259" key="4">
    <source>
        <dbReference type="Pfam" id="PF14283"/>
    </source>
</evidence>
<feature type="signal peptide" evidence="3">
    <location>
        <begin position="1"/>
        <end position="25"/>
    </location>
</feature>
<feature type="compositionally biased region" description="Basic and acidic residues" evidence="1">
    <location>
        <begin position="111"/>
        <end position="130"/>
    </location>
</feature>
<comment type="caution">
    <text evidence="5">The sequence shown here is derived from an EMBL/GenBank/DDBJ whole genome shotgun (WGS) entry which is preliminary data.</text>
</comment>
<feature type="region of interest" description="Disordered" evidence="1">
    <location>
        <begin position="57"/>
        <end position="93"/>
    </location>
</feature>
<sequence length="305" mass="34987">MRRIKKGASLVLLLTLLILPMNVFAGTEGVVKEKGQEIYEPENQKEGLDELLQKEDLYSPSNEEIPYQDVPKVPERKEEKVKPVNGGNEKAINPLATKENKARGTVIENVDRQDKDITPKKEEIVEEQKEATSVNSEQTNESSNQKPIDMRQFLTFQTKSGKTFHLIVDHGEHEENVQLLTEVGEQDLLNMIEGESDFKPKKEEVKKVEPEKVEEAKEEVKEEKKSGAGLYLFVGLIVAGVLGAGYYFKVYKKEEDEEDDTIYDEWEDEYEHDGTEKDEDFIDEDLLDEDEQDTEILVPDEDDFE</sequence>
<feature type="transmembrane region" description="Helical" evidence="2">
    <location>
        <begin position="228"/>
        <end position="248"/>
    </location>
</feature>